<feature type="compositionally biased region" description="Low complexity" evidence="1">
    <location>
        <begin position="200"/>
        <end position="212"/>
    </location>
</feature>
<feature type="non-terminal residue" evidence="2">
    <location>
        <position position="346"/>
    </location>
</feature>
<feature type="region of interest" description="Disordered" evidence="1">
    <location>
        <begin position="178"/>
        <end position="231"/>
    </location>
</feature>
<proteinExistence type="predicted"/>
<gene>
    <name evidence="2" type="ORF">MCHLO_00175</name>
</gene>
<feature type="non-terminal residue" evidence="2">
    <location>
        <position position="1"/>
    </location>
</feature>
<feature type="compositionally biased region" description="Basic and acidic residues" evidence="1">
    <location>
        <begin position="273"/>
        <end position="283"/>
    </location>
</feature>
<sequence>MQHFTQHLRKTSVRRFCRSTALQRRRNNTPEVFRIYHAYPRSLSSSPQLPACQRAARCHQCRRDAVTPSHFLSSTIIITSPRLVFFVLPPSARLQTLRGGHVRNHRPPPRSAAPFKEMTPHLVANVPRHHTFSRAFAATTTSVLRRDARRLQPQSLGPRGAHCFALLPWIFQRRQTRVTTRQARPLQASATRHRQPSQISRPLSPSPSTKSSSTRRRCRPRRLDSLRLTRATRQRRHSFRLGIIPLFPKTTAGPQSAVRRTRFKAGFPGFLPRGERQATRTQDRVGSGGASLSRSLRLRIRPGLAAAAALSVPGVRVGNRGSLLPAHPLKGGWEVFPRFFAPRRAA</sequence>
<evidence type="ECO:0000313" key="2">
    <source>
        <dbReference type="EMBL" id="GAT42461.1"/>
    </source>
</evidence>
<feature type="region of interest" description="Disordered" evidence="1">
    <location>
        <begin position="268"/>
        <end position="290"/>
    </location>
</feature>
<organism evidence="2 3">
    <name type="scientific">Mycena chlorophos</name>
    <name type="common">Agaric fungus</name>
    <name type="synonym">Agaricus chlorophos</name>
    <dbReference type="NCBI Taxonomy" id="658473"/>
    <lineage>
        <taxon>Eukaryota</taxon>
        <taxon>Fungi</taxon>
        <taxon>Dikarya</taxon>
        <taxon>Basidiomycota</taxon>
        <taxon>Agaricomycotina</taxon>
        <taxon>Agaricomycetes</taxon>
        <taxon>Agaricomycetidae</taxon>
        <taxon>Agaricales</taxon>
        <taxon>Marasmiineae</taxon>
        <taxon>Mycenaceae</taxon>
        <taxon>Mycena</taxon>
    </lineage>
</organism>
<dbReference type="Proteomes" id="UP000815677">
    <property type="component" value="Unassembled WGS sequence"/>
</dbReference>
<keyword evidence="3" id="KW-1185">Reference proteome</keyword>
<evidence type="ECO:0000313" key="3">
    <source>
        <dbReference type="Proteomes" id="UP000815677"/>
    </source>
</evidence>
<protein>
    <submittedName>
        <fullName evidence="2">Uncharacterized protein</fullName>
    </submittedName>
</protein>
<dbReference type="EMBL" id="DF837977">
    <property type="protein sequence ID" value="GAT42461.1"/>
    <property type="molecule type" value="Genomic_DNA"/>
</dbReference>
<accession>A0ABQ0KY69</accession>
<reference evidence="2" key="1">
    <citation type="submission" date="2014-09" db="EMBL/GenBank/DDBJ databases">
        <title>Genome sequence of the luminous mushroom Mycena chlorophos for searching fungal bioluminescence genes.</title>
        <authorList>
            <person name="Tanaka Y."/>
            <person name="Kasuga D."/>
            <person name="Oba Y."/>
            <person name="Hase S."/>
            <person name="Sato K."/>
            <person name="Oba Y."/>
            <person name="Sakakibara Y."/>
        </authorList>
    </citation>
    <scope>NUCLEOTIDE SEQUENCE</scope>
</reference>
<evidence type="ECO:0000256" key="1">
    <source>
        <dbReference type="SAM" id="MobiDB-lite"/>
    </source>
</evidence>
<name>A0ABQ0KY69_MYCCL</name>